<dbReference type="GO" id="GO:0043190">
    <property type="term" value="C:ATP-binding cassette (ABC) transporter complex"/>
    <property type="evidence" value="ECO:0007669"/>
    <property type="project" value="InterPro"/>
</dbReference>
<dbReference type="InterPro" id="IPR007210">
    <property type="entry name" value="ABC_Gly_betaine_transp_sub-bd"/>
</dbReference>
<dbReference type="Pfam" id="PF04069">
    <property type="entry name" value="OpuAC"/>
    <property type="match status" value="1"/>
</dbReference>
<dbReference type="GO" id="GO:0022857">
    <property type="term" value="F:transmembrane transporter activity"/>
    <property type="evidence" value="ECO:0007669"/>
    <property type="project" value="InterPro"/>
</dbReference>
<evidence type="ECO:0000313" key="2">
    <source>
        <dbReference type="EMBL" id="CAB4556130.1"/>
    </source>
</evidence>
<dbReference type="AlphaFoldDB" id="A0A6J6CX23"/>
<dbReference type="EMBL" id="CAEZSZ010000062">
    <property type="protein sequence ID" value="CAB4556130.1"/>
    <property type="molecule type" value="Genomic_DNA"/>
</dbReference>
<gene>
    <name evidence="2" type="ORF">UFOPK1561_00611</name>
</gene>
<proteinExistence type="predicted"/>
<organism evidence="2">
    <name type="scientific">freshwater metagenome</name>
    <dbReference type="NCBI Taxonomy" id="449393"/>
    <lineage>
        <taxon>unclassified sequences</taxon>
        <taxon>metagenomes</taxon>
        <taxon>ecological metagenomes</taxon>
    </lineage>
</organism>
<dbReference type="Gene3D" id="3.40.190.10">
    <property type="entry name" value="Periplasmic binding protein-like II"/>
    <property type="match status" value="1"/>
</dbReference>
<name>A0A6J6CX23_9ZZZZ</name>
<feature type="domain" description="ABC-type glycine betaine transport system substrate-binding" evidence="1">
    <location>
        <begin position="4"/>
        <end position="33"/>
    </location>
</feature>
<accession>A0A6J6CX23</accession>
<evidence type="ECO:0000259" key="1">
    <source>
        <dbReference type="Pfam" id="PF04069"/>
    </source>
</evidence>
<reference evidence="2" key="1">
    <citation type="submission" date="2020-05" db="EMBL/GenBank/DDBJ databases">
        <authorList>
            <person name="Chiriac C."/>
            <person name="Salcher M."/>
            <person name="Ghai R."/>
            <person name="Kavagutti S V."/>
        </authorList>
    </citation>
    <scope>NUCLEOTIDE SEQUENCE</scope>
</reference>
<protein>
    <submittedName>
        <fullName evidence="2">Unannotated protein</fullName>
    </submittedName>
</protein>
<sequence length="40" mass="4415">MTATLTDQVMQTLNARADVDGDDPADIARDYLIEQGFITE</sequence>